<dbReference type="PANTHER" id="PTHR11923">
    <property type="entry name" value="SCAVENGER RECEPTOR CLASS B TYPE-1 SR-B1"/>
    <property type="match status" value="1"/>
</dbReference>
<keyword evidence="4" id="KW-1003">Cell membrane</keyword>
<evidence type="ECO:0000256" key="1">
    <source>
        <dbReference type="ARBA" id="ARBA00004189"/>
    </source>
</evidence>
<evidence type="ECO:0000256" key="11">
    <source>
        <dbReference type="ARBA" id="ARBA00040821"/>
    </source>
</evidence>
<name>A0A9J6H972_HAELO</name>
<sequence length="175" mass="19352">MEVSLAEHSRAFPMWRDVSPEIMVRFYFFNVTKPNGVLLGEKPSDKEDTKRFYFDRSRSVGPETDEIMMVNVPFVTTAQLLKVQNFIVRGIALLSLSGLGQRIFISCSVGQLTYGGYPDILVLLGSVIDSGRPRPRQPGFNIGDVFNRGYRTIIDMLGAPSATPTAGAPTGSWDT</sequence>
<evidence type="ECO:0000256" key="6">
    <source>
        <dbReference type="ARBA" id="ARBA00022989"/>
    </source>
</evidence>
<reference evidence="13 14" key="1">
    <citation type="journal article" date="2020" name="Cell">
        <title>Large-Scale Comparative Analyses of Tick Genomes Elucidate Their Genetic Diversity and Vector Capacities.</title>
        <authorList>
            <consortium name="Tick Genome and Microbiome Consortium (TIGMIC)"/>
            <person name="Jia N."/>
            <person name="Wang J."/>
            <person name="Shi W."/>
            <person name="Du L."/>
            <person name="Sun Y."/>
            <person name="Zhan W."/>
            <person name="Jiang J.F."/>
            <person name="Wang Q."/>
            <person name="Zhang B."/>
            <person name="Ji P."/>
            <person name="Bell-Sakyi L."/>
            <person name="Cui X.M."/>
            <person name="Yuan T.T."/>
            <person name="Jiang B.G."/>
            <person name="Yang W.F."/>
            <person name="Lam T.T."/>
            <person name="Chang Q.C."/>
            <person name="Ding S.J."/>
            <person name="Wang X.J."/>
            <person name="Zhu J.G."/>
            <person name="Ruan X.D."/>
            <person name="Zhao L."/>
            <person name="Wei J.T."/>
            <person name="Ye R.Z."/>
            <person name="Que T.C."/>
            <person name="Du C.H."/>
            <person name="Zhou Y.H."/>
            <person name="Cheng J.X."/>
            <person name="Dai P.F."/>
            <person name="Guo W.B."/>
            <person name="Han X.H."/>
            <person name="Huang E.J."/>
            <person name="Li L.F."/>
            <person name="Wei W."/>
            <person name="Gao Y.C."/>
            <person name="Liu J.Z."/>
            <person name="Shao H.Z."/>
            <person name="Wang X."/>
            <person name="Wang C.C."/>
            <person name="Yang T.C."/>
            <person name="Huo Q.B."/>
            <person name="Li W."/>
            <person name="Chen H.Y."/>
            <person name="Chen S.E."/>
            <person name="Zhou L.G."/>
            <person name="Ni X.B."/>
            <person name="Tian J.H."/>
            <person name="Sheng Y."/>
            <person name="Liu T."/>
            <person name="Pan Y.S."/>
            <person name="Xia L.Y."/>
            <person name="Li J."/>
            <person name="Zhao F."/>
            <person name="Cao W.C."/>
        </authorList>
    </citation>
    <scope>NUCLEOTIDE SEQUENCE [LARGE SCALE GENOMIC DNA]</scope>
    <source>
        <strain evidence="13">HaeL-2018</strain>
    </source>
</reference>
<evidence type="ECO:0000256" key="2">
    <source>
        <dbReference type="ARBA" id="ARBA00004651"/>
    </source>
</evidence>
<dbReference type="PANTHER" id="PTHR11923:SF110">
    <property type="entry name" value="SCAVENGER RECEPTOR CLASS B MEMBER 1"/>
    <property type="match status" value="1"/>
</dbReference>
<gene>
    <name evidence="13" type="ORF">HPB48_026287</name>
</gene>
<evidence type="ECO:0000313" key="14">
    <source>
        <dbReference type="Proteomes" id="UP000821853"/>
    </source>
</evidence>
<dbReference type="GO" id="GO:0005737">
    <property type="term" value="C:cytoplasm"/>
    <property type="evidence" value="ECO:0007669"/>
    <property type="project" value="TreeGrafter"/>
</dbReference>
<dbReference type="AlphaFoldDB" id="A0A9J6H972"/>
<evidence type="ECO:0000256" key="3">
    <source>
        <dbReference type="ARBA" id="ARBA00010532"/>
    </source>
</evidence>
<dbReference type="Proteomes" id="UP000821853">
    <property type="component" value="Unassembled WGS sequence"/>
</dbReference>
<keyword evidence="9" id="KW-0675">Receptor</keyword>
<evidence type="ECO:0000256" key="7">
    <source>
        <dbReference type="ARBA" id="ARBA00023136"/>
    </source>
</evidence>
<keyword evidence="7" id="KW-0472">Membrane</keyword>
<accession>A0A9J6H972</accession>
<evidence type="ECO:0000256" key="12">
    <source>
        <dbReference type="ARBA" id="ARBA00042244"/>
    </source>
</evidence>
<evidence type="ECO:0000256" key="5">
    <source>
        <dbReference type="ARBA" id="ARBA00022692"/>
    </source>
</evidence>
<keyword evidence="10" id="KW-0325">Glycoprotein</keyword>
<dbReference type="Pfam" id="PF01130">
    <property type="entry name" value="CD36"/>
    <property type="match status" value="1"/>
</dbReference>
<protein>
    <recommendedName>
        <fullName evidence="11">Scavenger receptor class B member 1</fullName>
    </recommendedName>
    <alternativeName>
        <fullName evidence="12">SR-BI</fullName>
    </alternativeName>
</protein>
<dbReference type="VEuPathDB" id="VectorBase:HLOH_043538"/>
<comment type="similarity">
    <text evidence="3">Belongs to the CD36 family.</text>
</comment>
<proteinExistence type="inferred from homology"/>
<dbReference type="GO" id="GO:0005044">
    <property type="term" value="F:scavenger receptor activity"/>
    <property type="evidence" value="ECO:0007669"/>
    <property type="project" value="TreeGrafter"/>
</dbReference>
<evidence type="ECO:0000256" key="4">
    <source>
        <dbReference type="ARBA" id="ARBA00022475"/>
    </source>
</evidence>
<dbReference type="EMBL" id="JABSTR010002034">
    <property type="protein sequence ID" value="KAH9384294.1"/>
    <property type="molecule type" value="Genomic_DNA"/>
</dbReference>
<evidence type="ECO:0000256" key="10">
    <source>
        <dbReference type="ARBA" id="ARBA00023180"/>
    </source>
</evidence>
<keyword evidence="8" id="KW-1015">Disulfide bond</keyword>
<evidence type="ECO:0000256" key="9">
    <source>
        <dbReference type="ARBA" id="ARBA00023170"/>
    </source>
</evidence>
<dbReference type="GO" id="GO:0005901">
    <property type="term" value="C:caveola"/>
    <property type="evidence" value="ECO:0007669"/>
    <property type="project" value="UniProtKB-SubCell"/>
</dbReference>
<dbReference type="InterPro" id="IPR002159">
    <property type="entry name" value="CD36_fam"/>
</dbReference>
<keyword evidence="6" id="KW-1133">Transmembrane helix</keyword>
<keyword evidence="14" id="KW-1185">Reference proteome</keyword>
<evidence type="ECO:0000256" key="8">
    <source>
        <dbReference type="ARBA" id="ARBA00023157"/>
    </source>
</evidence>
<comment type="caution">
    <text evidence="13">The sequence shown here is derived from an EMBL/GenBank/DDBJ whole genome shotgun (WGS) entry which is preliminary data.</text>
</comment>
<keyword evidence="5" id="KW-0812">Transmembrane</keyword>
<evidence type="ECO:0000313" key="13">
    <source>
        <dbReference type="EMBL" id="KAH9384294.1"/>
    </source>
</evidence>
<comment type="subcellular location">
    <subcellularLocation>
        <location evidence="2">Cell membrane</location>
        <topology evidence="2">Multi-pass membrane protein</topology>
    </subcellularLocation>
    <subcellularLocation>
        <location evidence="1">Membrane</location>
        <location evidence="1">Caveola</location>
        <topology evidence="1">Multi-pass membrane protein</topology>
    </subcellularLocation>
</comment>
<dbReference type="OrthoDB" id="18585at2759"/>
<organism evidence="13 14">
    <name type="scientific">Haemaphysalis longicornis</name>
    <name type="common">Bush tick</name>
    <dbReference type="NCBI Taxonomy" id="44386"/>
    <lineage>
        <taxon>Eukaryota</taxon>
        <taxon>Metazoa</taxon>
        <taxon>Ecdysozoa</taxon>
        <taxon>Arthropoda</taxon>
        <taxon>Chelicerata</taxon>
        <taxon>Arachnida</taxon>
        <taxon>Acari</taxon>
        <taxon>Parasitiformes</taxon>
        <taxon>Ixodida</taxon>
        <taxon>Ixodoidea</taxon>
        <taxon>Ixodidae</taxon>
        <taxon>Haemaphysalinae</taxon>
        <taxon>Haemaphysalis</taxon>
    </lineage>
</organism>